<feature type="domain" description="Rhodanese" evidence="4">
    <location>
        <begin position="393"/>
        <end position="479"/>
    </location>
</feature>
<sequence length="540" mass="57701">MTTVATATITAGKLHQLLTAGAEYAIIDVREAGVTAAQGSILLAVSIPLSVLELRVQTRVPRDSTPVIVYDGGEGQLAERAAARLVALGYNDVRVLDGGLRAWADAGYKVQSGGDHVIGQAFGEWIEEVYGTPHITVGEFRDRVAAGEDIVLLDSRPIGEFENHSLPGGTSIPGAELVYRAAEAVKSPDTLVVVNCAGRTRSILGAQVLINAGLPNRVVSLEGGTQSWVLEGHDLDHGKAVAVPLPSGDALASAKAASARFADRFAIVRIDKATLQRFRDETDVRSLYVLDVRTPQEFEAGHLAGSRSAPSWDVAPWIFRHVGTHNARIVLVDNDTVRATVAASWITQIGWGEVFVLDDAFDGEELETGPAPVPFDVPVEGYRVIGADDLNSAFDDVVVLDLAASPAYRAGHIPGAQFVIRSRLAAADIPGTGPIVLTSEDSALARFAAAELAGTTDRPVQVLEGGTKSWTDSGHVLEAGIEHWLHEPDDVVPSGWRESDPERRKAGFRRYLAWELGLVAELAQDDTVPFKKYDQGGRSE</sequence>
<feature type="domain" description="Rhodanese" evidence="4">
    <location>
        <begin position="146"/>
        <end position="237"/>
    </location>
</feature>
<evidence type="ECO:0000256" key="3">
    <source>
        <dbReference type="ARBA" id="ARBA00047549"/>
    </source>
</evidence>
<reference evidence="5 6" key="1">
    <citation type="submission" date="2024-12" db="EMBL/GenBank/DDBJ databases">
        <title>The coexistence of Mycolicibacterium septicum and Mycolicibacterium nivoides in clinical samples.</title>
        <authorList>
            <person name="Wang C."/>
            <person name="Feng Y."/>
            <person name="Zong Z."/>
        </authorList>
    </citation>
    <scope>NUCLEOTIDE SEQUENCE [LARGE SCALE GENOMIC DNA]</scope>
    <source>
        <strain evidence="5 6">120310</strain>
    </source>
</reference>
<evidence type="ECO:0000259" key="4">
    <source>
        <dbReference type="PROSITE" id="PS50206"/>
    </source>
</evidence>
<dbReference type="SUPFAM" id="SSF52821">
    <property type="entry name" value="Rhodanese/Cell cycle control phosphatase"/>
    <property type="match status" value="4"/>
</dbReference>
<dbReference type="InterPro" id="IPR036873">
    <property type="entry name" value="Rhodanese-like_dom_sf"/>
</dbReference>
<dbReference type="InterPro" id="IPR001307">
    <property type="entry name" value="Thiosulphate_STrfase_CS"/>
</dbReference>
<dbReference type="InterPro" id="IPR001763">
    <property type="entry name" value="Rhodanese-like_dom"/>
</dbReference>
<dbReference type="RefSeq" id="WP_409552154.1">
    <property type="nucleotide sequence ID" value="NZ_JBKBDE010000011.1"/>
</dbReference>
<keyword evidence="6" id="KW-1185">Reference proteome</keyword>
<dbReference type="PANTHER" id="PTHR43855:SF1">
    <property type="entry name" value="THIOSULFATE SULFURTRANSFERASE"/>
    <property type="match status" value="1"/>
</dbReference>
<dbReference type="SMART" id="SM00450">
    <property type="entry name" value="RHOD"/>
    <property type="match status" value="4"/>
</dbReference>
<dbReference type="InterPro" id="IPR051126">
    <property type="entry name" value="Thiosulfate_sulfurtransferase"/>
</dbReference>
<dbReference type="PROSITE" id="PS00380">
    <property type="entry name" value="RHODANESE_1"/>
    <property type="match status" value="1"/>
</dbReference>
<dbReference type="Pfam" id="PF00581">
    <property type="entry name" value="Rhodanese"/>
    <property type="match status" value="4"/>
</dbReference>
<organism evidence="5 6">
    <name type="scientific">Mycolicibacterium septicum</name>
    <dbReference type="NCBI Taxonomy" id="98668"/>
    <lineage>
        <taxon>Bacteria</taxon>
        <taxon>Bacillati</taxon>
        <taxon>Actinomycetota</taxon>
        <taxon>Actinomycetes</taxon>
        <taxon>Mycobacteriales</taxon>
        <taxon>Mycobacteriaceae</taxon>
        <taxon>Mycolicibacterium</taxon>
    </lineage>
</organism>
<evidence type="ECO:0000313" key="5">
    <source>
        <dbReference type="EMBL" id="MFN6553958.1"/>
    </source>
</evidence>
<keyword evidence="2" id="KW-0677">Repeat</keyword>
<comment type="catalytic activity">
    <reaction evidence="3">
        <text>thiosulfate + hydrogen cyanide = thiocyanate + sulfite + 2 H(+)</text>
        <dbReference type="Rhea" id="RHEA:16881"/>
        <dbReference type="ChEBI" id="CHEBI:15378"/>
        <dbReference type="ChEBI" id="CHEBI:17359"/>
        <dbReference type="ChEBI" id="CHEBI:18022"/>
        <dbReference type="ChEBI" id="CHEBI:18407"/>
        <dbReference type="ChEBI" id="CHEBI:33542"/>
        <dbReference type="EC" id="2.8.1.1"/>
    </reaction>
</comment>
<evidence type="ECO:0000256" key="1">
    <source>
        <dbReference type="ARBA" id="ARBA00012245"/>
    </source>
</evidence>
<evidence type="ECO:0000256" key="2">
    <source>
        <dbReference type="ARBA" id="ARBA00022737"/>
    </source>
</evidence>
<evidence type="ECO:0000313" key="6">
    <source>
        <dbReference type="Proteomes" id="UP001635817"/>
    </source>
</evidence>
<dbReference type="Proteomes" id="UP001635817">
    <property type="component" value="Unassembled WGS sequence"/>
</dbReference>
<dbReference type="Gene3D" id="3.40.250.10">
    <property type="entry name" value="Rhodanese-like domain"/>
    <property type="match status" value="4"/>
</dbReference>
<dbReference type="PROSITE" id="PS50206">
    <property type="entry name" value="RHODANESE_3"/>
    <property type="match status" value="4"/>
</dbReference>
<dbReference type="PANTHER" id="PTHR43855">
    <property type="entry name" value="THIOSULFATE SULFURTRANSFERASE"/>
    <property type="match status" value="1"/>
</dbReference>
<name>A0ABW9M0Z6_9MYCO</name>
<gene>
    <name evidence="5" type="ORF">ACK4CP_26435</name>
</gene>
<feature type="domain" description="Rhodanese" evidence="4">
    <location>
        <begin position="20"/>
        <end position="112"/>
    </location>
</feature>
<proteinExistence type="predicted"/>
<feature type="domain" description="Rhodanese" evidence="4">
    <location>
        <begin position="283"/>
        <end position="370"/>
    </location>
</feature>
<protein>
    <recommendedName>
        <fullName evidence="1">thiosulfate sulfurtransferase</fullName>
        <ecNumber evidence="1">2.8.1.1</ecNumber>
    </recommendedName>
</protein>
<comment type="caution">
    <text evidence="5">The sequence shown here is derived from an EMBL/GenBank/DDBJ whole genome shotgun (WGS) entry which is preliminary data.</text>
</comment>
<accession>A0ABW9M0Z6</accession>
<dbReference type="EMBL" id="JBKBDE010000011">
    <property type="protein sequence ID" value="MFN6553958.1"/>
    <property type="molecule type" value="Genomic_DNA"/>
</dbReference>
<dbReference type="EC" id="2.8.1.1" evidence="1"/>